<comment type="caution">
    <text evidence="3">The sequence shown here is derived from an EMBL/GenBank/DDBJ whole genome shotgun (WGS) entry which is preliminary data.</text>
</comment>
<accession>A0A562KH46</accession>
<evidence type="ECO:0000256" key="2">
    <source>
        <dbReference type="SAM" id="Phobius"/>
    </source>
</evidence>
<dbReference type="Proteomes" id="UP000316624">
    <property type="component" value="Unassembled WGS sequence"/>
</dbReference>
<evidence type="ECO:0000313" key="3">
    <source>
        <dbReference type="EMBL" id="TWH94543.1"/>
    </source>
</evidence>
<sequence>MSKTQDNSPETAPQAVEEKGASINPPAGKAPPRKGGGKGVWVGTAAGIGSAAIVAALLYANKKRT</sequence>
<feature type="region of interest" description="Disordered" evidence="1">
    <location>
        <begin position="1"/>
        <end position="41"/>
    </location>
</feature>
<keyword evidence="4" id="KW-1185">Reference proteome</keyword>
<keyword evidence="2" id="KW-0812">Transmembrane</keyword>
<protein>
    <submittedName>
        <fullName evidence="3">Uncharacterized protein</fullName>
    </submittedName>
</protein>
<dbReference type="RefSeq" id="WP_021243281.1">
    <property type="nucleotide sequence ID" value="NZ_JACIIY010000003.1"/>
</dbReference>
<proteinExistence type="predicted"/>
<reference evidence="3 4" key="1">
    <citation type="journal article" date="2015" name="Stand. Genomic Sci.">
        <title>Genomic Encyclopedia of Bacterial and Archaeal Type Strains, Phase III: the genomes of soil and plant-associated and newly described type strains.</title>
        <authorList>
            <person name="Whitman W.B."/>
            <person name="Woyke T."/>
            <person name="Klenk H.P."/>
            <person name="Zhou Y."/>
            <person name="Lilburn T.G."/>
            <person name="Beck B.J."/>
            <person name="De Vos P."/>
            <person name="Vandamme P."/>
            <person name="Eisen J.A."/>
            <person name="Garrity G."/>
            <person name="Hugenholtz P."/>
            <person name="Kyrpides N.C."/>
        </authorList>
    </citation>
    <scope>NUCLEOTIDE SEQUENCE [LARGE SCALE GENOMIC DNA]</scope>
    <source>
        <strain evidence="3 4">CGMCC 1.7748</strain>
    </source>
</reference>
<name>A0A562KH46_SPHWJ</name>
<evidence type="ECO:0000256" key="1">
    <source>
        <dbReference type="SAM" id="MobiDB-lite"/>
    </source>
</evidence>
<dbReference type="AlphaFoldDB" id="A0A562KH46"/>
<feature type="transmembrane region" description="Helical" evidence="2">
    <location>
        <begin position="40"/>
        <end position="60"/>
    </location>
</feature>
<keyword evidence="2" id="KW-0472">Membrane</keyword>
<feature type="compositionally biased region" description="Polar residues" evidence="1">
    <location>
        <begin position="1"/>
        <end position="11"/>
    </location>
</feature>
<gene>
    <name evidence="3" type="ORF">IQ35_01786</name>
</gene>
<keyword evidence="2" id="KW-1133">Transmembrane helix</keyword>
<evidence type="ECO:0000313" key="4">
    <source>
        <dbReference type="Proteomes" id="UP000316624"/>
    </source>
</evidence>
<organism evidence="3 4">
    <name type="scientific">Sphingobium wenxiniae (strain DSM 21828 / CGMCC 1.7748 / JZ-1)</name>
    <dbReference type="NCBI Taxonomy" id="595605"/>
    <lineage>
        <taxon>Bacteria</taxon>
        <taxon>Pseudomonadati</taxon>
        <taxon>Pseudomonadota</taxon>
        <taxon>Alphaproteobacteria</taxon>
        <taxon>Sphingomonadales</taxon>
        <taxon>Sphingomonadaceae</taxon>
        <taxon>Sphingobium</taxon>
    </lineage>
</organism>
<dbReference type="EMBL" id="VLKK01000005">
    <property type="protein sequence ID" value="TWH94543.1"/>
    <property type="molecule type" value="Genomic_DNA"/>
</dbReference>